<proteinExistence type="predicted"/>
<evidence type="ECO:0000256" key="1">
    <source>
        <dbReference type="SAM" id="MobiDB-lite"/>
    </source>
</evidence>
<feature type="non-terminal residue" evidence="2">
    <location>
        <position position="1"/>
    </location>
</feature>
<sequence>WPAVGAPSARACGKARSPTCSAGPRRPRRRRPAARRRPPSRPRP</sequence>
<protein>
    <submittedName>
        <fullName evidence="2">Uncharacterized protein</fullName>
    </submittedName>
</protein>
<name>A0A6J4RUV1_9ACTN</name>
<feature type="region of interest" description="Disordered" evidence="1">
    <location>
        <begin position="1"/>
        <end position="44"/>
    </location>
</feature>
<feature type="compositionally biased region" description="Basic residues" evidence="1">
    <location>
        <begin position="25"/>
        <end position="44"/>
    </location>
</feature>
<gene>
    <name evidence="2" type="ORF">AVDCRST_MAG13-806</name>
</gene>
<organism evidence="2">
    <name type="scientific">uncultured Solirubrobacteraceae bacterium</name>
    <dbReference type="NCBI Taxonomy" id="1162706"/>
    <lineage>
        <taxon>Bacteria</taxon>
        <taxon>Bacillati</taxon>
        <taxon>Actinomycetota</taxon>
        <taxon>Thermoleophilia</taxon>
        <taxon>Solirubrobacterales</taxon>
        <taxon>Solirubrobacteraceae</taxon>
        <taxon>environmental samples</taxon>
    </lineage>
</organism>
<evidence type="ECO:0000313" key="2">
    <source>
        <dbReference type="EMBL" id="CAA9475767.1"/>
    </source>
</evidence>
<feature type="non-terminal residue" evidence="2">
    <location>
        <position position="44"/>
    </location>
</feature>
<accession>A0A6J4RUV1</accession>
<dbReference type="EMBL" id="CADCVO010000119">
    <property type="protein sequence ID" value="CAA9475767.1"/>
    <property type="molecule type" value="Genomic_DNA"/>
</dbReference>
<dbReference type="AlphaFoldDB" id="A0A6J4RUV1"/>
<reference evidence="2" key="1">
    <citation type="submission" date="2020-02" db="EMBL/GenBank/DDBJ databases">
        <authorList>
            <person name="Meier V. D."/>
        </authorList>
    </citation>
    <scope>NUCLEOTIDE SEQUENCE</scope>
    <source>
        <strain evidence="2">AVDCRST_MAG13</strain>
    </source>
</reference>